<keyword evidence="2" id="KW-1185">Reference proteome</keyword>
<dbReference type="EMBL" id="JACEEZ010006780">
    <property type="protein sequence ID" value="KAG0724541.1"/>
    <property type="molecule type" value="Genomic_DNA"/>
</dbReference>
<proteinExistence type="predicted"/>
<evidence type="ECO:0000313" key="1">
    <source>
        <dbReference type="EMBL" id="KAG0724541.1"/>
    </source>
</evidence>
<dbReference type="AlphaFoldDB" id="A0A8J4YJH9"/>
<gene>
    <name evidence="1" type="ORF">GWK47_040409</name>
</gene>
<evidence type="ECO:0000313" key="2">
    <source>
        <dbReference type="Proteomes" id="UP000770661"/>
    </source>
</evidence>
<name>A0A8J4YJH9_CHIOP</name>
<reference evidence="1" key="1">
    <citation type="submission" date="2020-07" db="EMBL/GenBank/DDBJ databases">
        <title>The High-quality genome of the commercially important snow crab, Chionoecetes opilio.</title>
        <authorList>
            <person name="Jeong J.-H."/>
            <person name="Ryu S."/>
        </authorList>
    </citation>
    <scope>NUCLEOTIDE SEQUENCE</scope>
    <source>
        <strain evidence="1">MADBK_172401_WGS</strain>
        <tissue evidence="1">Digestive gland</tissue>
    </source>
</reference>
<comment type="caution">
    <text evidence="1">The sequence shown here is derived from an EMBL/GenBank/DDBJ whole genome shotgun (WGS) entry which is preliminary data.</text>
</comment>
<dbReference type="OrthoDB" id="6380626at2759"/>
<sequence>MLLSTGGGKMLRRCPGEMILDHVRDLAVLVSGPPAYPEGKLLGVPVIDSSTGTAQQRHPWICWRHGASWRITALLFDTTASNSGVHGELPSFWSNSLTGRCSTWPVENHILEVLVGAVWENLFGKVKSPENP</sequence>
<protein>
    <submittedName>
        <fullName evidence="1">Uncharacterized protein</fullName>
    </submittedName>
</protein>
<organism evidence="1 2">
    <name type="scientific">Chionoecetes opilio</name>
    <name type="common">Atlantic snow crab</name>
    <name type="synonym">Cancer opilio</name>
    <dbReference type="NCBI Taxonomy" id="41210"/>
    <lineage>
        <taxon>Eukaryota</taxon>
        <taxon>Metazoa</taxon>
        <taxon>Ecdysozoa</taxon>
        <taxon>Arthropoda</taxon>
        <taxon>Crustacea</taxon>
        <taxon>Multicrustacea</taxon>
        <taxon>Malacostraca</taxon>
        <taxon>Eumalacostraca</taxon>
        <taxon>Eucarida</taxon>
        <taxon>Decapoda</taxon>
        <taxon>Pleocyemata</taxon>
        <taxon>Brachyura</taxon>
        <taxon>Eubrachyura</taxon>
        <taxon>Majoidea</taxon>
        <taxon>Majidae</taxon>
        <taxon>Chionoecetes</taxon>
    </lineage>
</organism>
<dbReference type="Proteomes" id="UP000770661">
    <property type="component" value="Unassembled WGS sequence"/>
</dbReference>
<accession>A0A8J4YJH9</accession>